<dbReference type="Proteomes" id="UP001430953">
    <property type="component" value="Unassembled WGS sequence"/>
</dbReference>
<accession>A0AAW2GBQ3</accession>
<feature type="compositionally biased region" description="Basic residues" evidence="1">
    <location>
        <begin position="179"/>
        <end position="193"/>
    </location>
</feature>
<organism evidence="2 3">
    <name type="scientific">Cardiocondyla obscurior</name>
    <dbReference type="NCBI Taxonomy" id="286306"/>
    <lineage>
        <taxon>Eukaryota</taxon>
        <taxon>Metazoa</taxon>
        <taxon>Ecdysozoa</taxon>
        <taxon>Arthropoda</taxon>
        <taxon>Hexapoda</taxon>
        <taxon>Insecta</taxon>
        <taxon>Pterygota</taxon>
        <taxon>Neoptera</taxon>
        <taxon>Endopterygota</taxon>
        <taxon>Hymenoptera</taxon>
        <taxon>Apocrita</taxon>
        <taxon>Aculeata</taxon>
        <taxon>Formicoidea</taxon>
        <taxon>Formicidae</taxon>
        <taxon>Myrmicinae</taxon>
        <taxon>Cardiocondyla</taxon>
    </lineage>
</organism>
<feature type="compositionally biased region" description="Basic and acidic residues" evidence="1">
    <location>
        <begin position="203"/>
        <end position="221"/>
    </location>
</feature>
<evidence type="ECO:0000313" key="3">
    <source>
        <dbReference type="Proteomes" id="UP001430953"/>
    </source>
</evidence>
<reference evidence="2 3" key="1">
    <citation type="submission" date="2023-03" db="EMBL/GenBank/DDBJ databases">
        <title>High recombination rates correlate with genetic variation in Cardiocondyla obscurior ants.</title>
        <authorList>
            <person name="Errbii M."/>
        </authorList>
    </citation>
    <scope>NUCLEOTIDE SEQUENCE [LARGE SCALE GENOMIC DNA]</scope>
    <source>
        <strain evidence="2">Alpha-2009</strain>
        <tissue evidence="2">Whole body</tissue>
    </source>
</reference>
<keyword evidence="3" id="KW-1185">Reference proteome</keyword>
<name>A0AAW2GBQ3_9HYME</name>
<dbReference type="AlphaFoldDB" id="A0AAW2GBQ3"/>
<sequence>MDKRPKRTIIKPARYETTSSDQAPISKKRVTNMPHTTANRTDDDINEIRTILSSTDSNITNVTQAIQCPVPPIRTCRPDKRWAIQKVKKDILKAFPYCLLVKSKQLAAKCSNNGHLHRLRRVNYFHYIEGFNLKDAINLCLKEWLLDSFSAYDVSYPHFKRSQRTVFQQQMRDALKTLKMRHRHRQRNQRRSKTGPVIQRNLWSDDHDTTNAEKDLKKTDN</sequence>
<evidence type="ECO:0000313" key="2">
    <source>
        <dbReference type="EMBL" id="KAL0124968.1"/>
    </source>
</evidence>
<feature type="region of interest" description="Disordered" evidence="1">
    <location>
        <begin position="179"/>
        <end position="221"/>
    </location>
</feature>
<gene>
    <name evidence="2" type="ORF">PUN28_004249</name>
</gene>
<comment type="caution">
    <text evidence="2">The sequence shown here is derived from an EMBL/GenBank/DDBJ whole genome shotgun (WGS) entry which is preliminary data.</text>
</comment>
<protein>
    <submittedName>
        <fullName evidence="2">Uncharacterized protein</fullName>
    </submittedName>
</protein>
<proteinExistence type="predicted"/>
<dbReference type="EMBL" id="JADYXP020000004">
    <property type="protein sequence ID" value="KAL0124968.1"/>
    <property type="molecule type" value="Genomic_DNA"/>
</dbReference>
<evidence type="ECO:0000256" key="1">
    <source>
        <dbReference type="SAM" id="MobiDB-lite"/>
    </source>
</evidence>